<evidence type="ECO:0000313" key="3">
    <source>
        <dbReference type="Proteomes" id="UP001252186"/>
    </source>
</evidence>
<evidence type="ECO:0000313" key="2">
    <source>
        <dbReference type="EMBL" id="MDT0553005.1"/>
    </source>
</evidence>
<feature type="transmembrane region" description="Helical" evidence="1">
    <location>
        <begin position="54"/>
        <end position="74"/>
    </location>
</feature>
<organism evidence="2 3">
    <name type="scientific">Urechidicola vernalis</name>
    <dbReference type="NCBI Taxonomy" id="3075600"/>
    <lineage>
        <taxon>Bacteria</taxon>
        <taxon>Pseudomonadati</taxon>
        <taxon>Bacteroidota</taxon>
        <taxon>Flavobacteriia</taxon>
        <taxon>Flavobacteriales</taxon>
        <taxon>Flavobacteriaceae</taxon>
        <taxon>Urechidicola</taxon>
    </lineage>
</organism>
<feature type="transmembrane region" description="Helical" evidence="1">
    <location>
        <begin position="12"/>
        <end position="34"/>
    </location>
</feature>
<comment type="caution">
    <text evidence="2">The sequence shown here is derived from an EMBL/GenBank/DDBJ whole genome shotgun (WGS) entry which is preliminary data.</text>
</comment>
<name>A0ABU2Y5G3_9FLAO</name>
<dbReference type="EMBL" id="JAVRHV010000002">
    <property type="protein sequence ID" value="MDT0553005.1"/>
    <property type="molecule type" value="Genomic_DNA"/>
</dbReference>
<keyword evidence="1" id="KW-1133">Transmembrane helix</keyword>
<dbReference type="RefSeq" id="WP_311592976.1">
    <property type="nucleotide sequence ID" value="NZ_JAVRHV010000002.1"/>
</dbReference>
<keyword evidence="1" id="KW-0472">Membrane</keyword>
<evidence type="ECO:0000256" key="1">
    <source>
        <dbReference type="SAM" id="Phobius"/>
    </source>
</evidence>
<sequence length="79" mass="9468">MNRFKNTSFLKLALRFFIVFFILVGFMRVFMGIFKFDGFQGMKTELFEDGKWMLFLQLQVGLSLVYGLFMAGYYKYIKK</sequence>
<protein>
    <submittedName>
        <fullName evidence="2">Uncharacterized protein</fullName>
    </submittedName>
</protein>
<dbReference type="Proteomes" id="UP001252186">
    <property type="component" value="Unassembled WGS sequence"/>
</dbReference>
<gene>
    <name evidence="2" type="ORF">RM519_07100</name>
</gene>
<reference evidence="2 3" key="1">
    <citation type="submission" date="2023-09" db="EMBL/GenBank/DDBJ databases">
        <authorList>
            <person name="Rey-Velasco X."/>
        </authorList>
    </citation>
    <scope>NUCLEOTIDE SEQUENCE [LARGE SCALE GENOMIC DNA]</scope>
    <source>
        <strain evidence="2 3">P050</strain>
    </source>
</reference>
<accession>A0ABU2Y5G3</accession>
<proteinExistence type="predicted"/>
<keyword evidence="3" id="KW-1185">Reference proteome</keyword>
<keyword evidence="1" id="KW-0812">Transmembrane</keyword>